<dbReference type="Gene3D" id="3.30.43.20">
    <property type="match status" value="1"/>
</dbReference>
<evidence type="ECO:0000313" key="2">
    <source>
        <dbReference type="EMBL" id="MFC6660315.1"/>
    </source>
</evidence>
<dbReference type="RefSeq" id="WP_380055279.1">
    <property type="nucleotide sequence ID" value="NZ_JBHSWB010000001.1"/>
</dbReference>
<reference evidence="3" key="1">
    <citation type="journal article" date="2019" name="Int. J. Syst. Evol. Microbiol.">
        <title>The Global Catalogue of Microorganisms (GCM) 10K type strain sequencing project: providing services to taxonomists for standard genome sequencing and annotation.</title>
        <authorList>
            <consortium name="The Broad Institute Genomics Platform"/>
            <consortium name="The Broad Institute Genome Sequencing Center for Infectious Disease"/>
            <person name="Wu L."/>
            <person name="Ma J."/>
        </authorList>
    </citation>
    <scope>NUCLEOTIDE SEQUENCE [LARGE SCALE GENOMIC DNA]</scope>
    <source>
        <strain evidence="3">CCUG 63830</strain>
    </source>
</reference>
<dbReference type="Proteomes" id="UP001596317">
    <property type="component" value="Unassembled WGS sequence"/>
</dbReference>
<keyword evidence="3" id="KW-1185">Reference proteome</keyword>
<feature type="region of interest" description="Disordered" evidence="1">
    <location>
        <begin position="75"/>
        <end position="97"/>
    </location>
</feature>
<evidence type="ECO:0000256" key="1">
    <source>
        <dbReference type="SAM" id="MobiDB-lite"/>
    </source>
</evidence>
<proteinExistence type="predicted"/>
<sequence>MSAPPAHPGLPTFTLPLEDPAFLRDPYPLLAELRAWAPAFYDPGMGRVVLTRHAEISAALRDRRLGRSALHRYSRDELGWPPPTPGRPTSTPLTATTCWIPSRPSTPACARWCSWRSPPARGGAAGAH</sequence>
<organism evidence="2 3">
    <name type="scientific">Deinococcus multiflagellatus</name>
    <dbReference type="NCBI Taxonomy" id="1656887"/>
    <lineage>
        <taxon>Bacteria</taxon>
        <taxon>Thermotogati</taxon>
        <taxon>Deinococcota</taxon>
        <taxon>Deinococci</taxon>
        <taxon>Deinococcales</taxon>
        <taxon>Deinococcaceae</taxon>
        <taxon>Deinococcus</taxon>
    </lineage>
</organism>
<gene>
    <name evidence="2" type="ORF">ACFP90_08060</name>
</gene>
<dbReference type="EMBL" id="JBHSWB010000001">
    <property type="protein sequence ID" value="MFC6660315.1"/>
    <property type="molecule type" value="Genomic_DNA"/>
</dbReference>
<evidence type="ECO:0000313" key="3">
    <source>
        <dbReference type="Proteomes" id="UP001596317"/>
    </source>
</evidence>
<name>A0ABW1ZHE5_9DEIO</name>
<dbReference type="SUPFAM" id="SSF48264">
    <property type="entry name" value="Cytochrome P450"/>
    <property type="match status" value="1"/>
</dbReference>
<accession>A0ABW1ZHE5</accession>
<protein>
    <submittedName>
        <fullName evidence="2">Uncharacterized protein</fullName>
    </submittedName>
</protein>
<comment type="caution">
    <text evidence="2">The sequence shown here is derived from an EMBL/GenBank/DDBJ whole genome shotgun (WGS) entry which is preliminary data.</text>
</comment>
<dbReference type="InterPro" id="IPR036396">
    <property type="entry name" value="Cyt_P450_sf"/>
</dbReference>